<dbReference type="OrthoDB" id="2329582at2"/>
<sequence>MKRIKHIKLLSIAVAFILVFSVVFPLSTRAENASTDKFTAQQSINGTKVTVSADPEVFPEGTTLEVKEVNLTPKEDTLVASQQQEYQKSIKKVALDITMKNKEGEEIEPDTSKGKVNVSFTDDEIKNHTTHVYHIDDDLNVESLKLTKSDNTVTGETKSFSTYVIDFTYDGNKIYYLYDNNAVDASTLLKTILGNDAAIEEDKISNVISDKTYVNASNTNGKWQVAADPNTSEDVSSPATITITYYDIDYTISLSYKKTDSDWIKNFSYTTSGSEVTLNKFTGSVTSINIYPTAVINGKTYTVKIVPALFSKTTSPAALSLTEVNFVGGTQGVKAASTDMSRLFNKNSSITTVDLSGLDTSAVTDMYYLFNDATALKSVTFVRGNIHFFNTSRVTNMSSMFQNTGLETLDLSSFDTSSLTETMFLAASNTHLKEINLSSFKGAKASLGYMPFGPLVYDTNLEKITLGSEWHSADSENYYALGIDGNWQNVQTSVVYTNEEIENSFTSSMAGTYIKTNLPPTSINQALYVADGYQKEQNMWEVHTPQDKFRAYCLDHQRLPPSGYFDKIEIDVNATEATKKTNEKGYSNYIMDYLDAGNTGYREIAPNMAKALVALIYYSDFSGNKGYNQNDIWHFTNDYSSGISASLQAKIDGKNSDGTSIGKKRTYESIGKEYKLFIYVPSEYNTSPDKKKMQNLLSIEGANDQTYAGVQVKKVDNKSNGLFGAKFKVTKKDGTDIIKGKKSLEFTTNAVGLGGIYRMDRTSGLTVGDYYLEEIEAPTGYELEKKMYEFSVTKDNDQTIITVGDENKVIVNNPKSTWHGGGLTLKKVDSNTGAGLNGAVFTLYLVNEDNSRTEVKNLQLMHQVSFILVIKNLKLERNILLRRLRLQMVM</sequence>
<dbReference type="Proteomes" id="UP000183028">
    <property type="component" value="Unassembled WGS sequence"/>
</dbReference>
<organism evidence="2 3">
    <name type="scientific">Sharpea azabuensis</name>
    <dbReference type="NCBI Taxonomy" id="322505"/>
    <lineage>
        <taxon>Bacteria</taxon>
        <taxon>Bacillati</taxon>
        <taxon>Bacillota</taxon>
        <taxon>Erysipelotrichia</taxon>
        <taxon>Erysipelotrichales</taxon>
        <taxon>Coprobacillaceae</taxon>
        <taxon>Sharpea</taxon>
    </lineage>
</organism>
<proteinExistence type="predicted"/>
<dbReference type="InterPro" id="IPR013783">
    <property type="entry name" value="Ig-like_fold"/>
</dbReference>
<dbReference type="Gene3D" id="3.80.10.10">
    <property type="entry name" value="Ribonuclease Inhibitor"/>
    <property type="match status" value="1"/>
</dbReference>
<feature type="domain" description="SpaA-like prealbumin fold" evidence="1">
    <location>
        <begin position="710"/>
        <end position="806"/>
    </location>
</feature>
<evidence type="ECO:0000259" key="1">
    <source>
        <dbReference type="Pfam" id="PF17802"/>
    </source>
</evidence>
<dbReference type="AlphaFoldDB" id="A0A1H6TC41"/>
<dbReference type="EMBL" id="FNYK01000020">
    <property type="protein sequence ID" value="SEI73382.1"/>
    <property type="molecule type" value="Genomic_DNA"/>
</dbReference>
<dbReference type="InterPro" id="IPR041033">
    <property type="entry name" value="SpaA_PFL_dom_1"/>
</dbReference>
<dbReference type="Pfam" id="PF03382">
    <property type="entry name" value="DUF285"/>
    <property type="match status" value="1"/>
</dbReference>
<name>A0A1H6TC41_9FIRM</name>
<dbReference type="RefSeq" id="WP_074731917.1">
    <property type="nucleotide sequence ID" value="NZ_FNYK01000020.1"/>
</dbReference>
<dbReference type="NCBIfam" id="TIGR02167">
    <property type="entry name" value="Liste_lipo_26"/>
    <property type="match status" value="2"/>
</dbReference>
<dbReference type="InterPro" id="IPR005046">
    <property type="entry name" value="DUF285"/>
</dbReference>
<evidence type="ECO:0000313" key="2">
    <source>
        <dbReference type="EMBL" id="SEI73382.1"/>
    </source>
</evidence>
<evidence type="ECO:0000313" key="3">
    <source>
        <dbReference type="Proteomes" id="UP000183028"/>
    </source>
</evidence>
<dbReference type="Gene3D" id="2.60.40.10">
    <property type="entry name" value="Immunoglobulins"/>
    <property type="match status" value="1"/>
</dbReference>
<dbReference type="InterPro" id="IPR032675">
    <property type="entry name" value="LRR_dom_sf"/>
</dbReference>
<gene>
    <name evidence="2" type="ORF">SAMN04487834_10207</name>
</gene>
<dbReference type="Pfam" id="PF17802">
    <property type="entry name" value="SpaA"/>
    <property type="match status" value="1"/>
</dbReference>
<dbReference type="InterPro" id="IPR011889">
    <property type="entry name" value="Liste_lipo_26"/>
</dbReference>
<reference evidence="3" key="1">
    <citation type="submission" date="2016-10" db="EMBL/GenBank/DDBJ databases">
        <authorList>
            <person name="Varghese N."/>
        </authorList>
    </citation>
    <scope>NUCLEOTIDE SEQUENCE [LARGE SCALE GENOMIC DNA]</scope>
    <source>
        <strain evidence="3">DSM 20406</strain>
    </source>
</reference>
<accession>A0A1H6TC41</accession>
<protein>
    <submittedName>
        <fullName evidence="2">Surface protein</fullName>
    </submittedName>
</protein>
<keyword evidence="3" id="KW-1185">Reference proteome</keyword>